<dbReference type="EMBL" id="RBAH01000001">
    <property type="protein sequence ID" value="RKN86758.1"/>
    <property type="molecule type" value="Genomic_DNA"/>
</dbReference>
<proteinExistence type="predicted"/>
<dbReference type="AlphaFoldDB" id="A0A3B0CSZ2"/>
<organism evidence="1 2">
    <name type="scientific">Paenibacillus ginsengarvi</name>
    <dbReference type="NCBI Taxonomy" id="400777"/>
    <lineage>
        <taxon>Bacteria</taxon>
        <taxon>Bacillati</taxon>
        <taxon>Bacillota</taxon>
        <taxon>Bacilli</taxon>
        <taxon>Bacillales</taxon>
        <taxon>Paenibacillaceae</taxon>
        <taxon>Paenibacillus</taxon>
    </lineage>
</organism>
<evidence type="ECO:0000313" key="1">
    <source>
        <dbReference type="EMBL" id="RKN86758.1"/>
    </source>
</evidence>
<sequence>MFLMELFPKATDEEIGETKDSLTEYQRFRGIVQELGSRPNRTEKQEIKYAEAKAFIDVVERAIRLIQDQETRKMMEMLYLRGERHKVVVLHFGSIMHPATVDRKIKKGIRTVANTIKDIG</sequence>
<dbReference type="RefSeq" id="WP_120745465.1">
    <property type="nucleotide sequence ID" value="NZ_RBAH01000001.1"/>
</dbReference>
<dbReference type="OrthoDB" id="2616749at2"/>
<protein>
    <submittedName>
        <fullName evidence="1">Uncharacterized protein</fullName>
    </submittedName>
</protein>
<evidence type="ECO:0000313" key="2">
    <source>
        <dbReference type="Proteomes" id="UP000282311"/>
    </source>
</evidence>
<reference evidence="1 2" key="1">
    <citation type="journal article" date="2007" name="Int. J. Syst. Evol. Microbiol.">
        <title>Paenibacillus ginsengarvi sp. nov., isolated from soil from ginseng cultivation.</title>
        <authorList>
            <person name="Yoon M.H."/>
            <person name="Ten L.N."/>
            <person name="Im W.T."/>
        </authorList>
    </citation>
    <scope>NUCLEOTIDE SEQUENCE [LARGE SCALE GENOMIC DNA]</scope>
    <source>
        <strain evidence="1 2">KCTC 13059</strain>
    </source>
</reference>
<keyword evidence="2" id="KW-1185">Reference proteome</keyword>
<name>A0A3B0CSZ2_9BACL</name>
<dbReference type="Proteomes" id="UP000282311">
    <property type="component" value="Unassembled WGS sequence"/>
</dbReference>
<comment type="caution">
    <text evidence="1">The sequence shown here is derived from an EMBL/GenBank/DDBJ whole genome shotgun (WGS) entry which is preliminary data.</text>
</comment>
<gene>
    <name evidence="1" type="ORF">D7M11_02025</name>
</gene>
<accession>A0A3B0CSZ2</accession>